<comment type="caution">
    <text evidence="2">The sequence shown here is derived from an EMBL/GenBank/DDBJ whole genome shotgun (WGS) entry which is preliminary data.</text>
</comment>
<protein>
    <submittedName>
        <fullName evidence="2">Uncharacterized protein</fullName>
    </submittedName>
</protein>
<sequence length="123" mass="13015">MSKTVSTPAGAAGQLCDQHGSALLSLATAMTRDPLRARRAVVDVIHSASAHRPGAVRSELVRHLFERCGGAESVSARPAGERRDLVLYLACESGLTYQVVAELTNLQPADVAGLISEGLRHRS</sequence>
<proteinExistence type="predicted"/>
<evidence type="ECO:0000313" key="1">
    <source>
        <dbReference type="EMBL" id="MBB6568896.1"/>
    </source>
</evidence>
<dbReference type="Proteomes" id="UP000534306">
    <property type="component" value="Unassembled WGS sequence"/>
</dbReference>
<dbReference type="Proteomes" id="UP000553957">
    <property type="component" value="Unassembled WGS sequence"/>
</dbReference>
<evidence type="ECO:0000313" key="4">
    <source>
        <dbReference type="Proteomes" id="UP000553957"/>
    </source>
</evidence>
<dbReference type="EMBL" id="JACHKF010000001">
    <property type="protein sequence ID" value="MBB6568896.1"/>
    <property type="molecule type" value="Genomic_DNA"/>
</dbReference>
<dbReference type="EMBL" id="JABJRC010000014">
    <property type="protein sequence ID" value="NOL45662.1"/>
    <property type="molecule type" value="Genomic_DNA"/>
</dbReference>
<keyword evidence="3" id="KW-1185">Reference proteome</keyword>
<reference evidence="2 3" key="1">
    <citation type="submission" date="2020-05" db="EMBL/GenBank/DDBJ databases">
        <title>Genome sequence of Kribbella sandramycini ATCC 39419.</title>
        <authorList>
            <person name="Maclea K.S."/>
            <person name="Fair J.L."/>
        </authorList>
    </citation>
    <scope>NUCLEOTIDE SEQUENCE [LARGE SCALE GENOMIC DNA]</scope>
    <source>
        <strain evidence="2 3">ATCC 39419</strain>
    </source>
</reference>
<dbReference type="AlphaFoldDB" id="A0A7Y4P2Q8"/>
<name>A0A7Y4P2Q8_9ACTN</name>
<dbReference type="RefSeq" id="WP_171678949.1">
    <property type="nucleotide sequence ID" value="NZ_BAAAGT010000019.1"/>
</dbReference>
<reference evidence="1 4" key="2">
    <citation type="submission" date="2020-08" db="EMBL/GenBank/DDBJ databases">
        <title>Sequencing the genomes of 1000 actinobacteria strains.</title>
        <authorList>
            <person name="Klenk H.-P."/>
        </authorList>
    </citation>
    <scope>NUCLEOTIDE SEQUENCE [LARGE SCALE GENOMIC DNA]</scope>
    <source>
        <strain evidence="1 4">DSM 15626</strain>
    </source>
</reference>
<accession>A0A7Y4P2Q8</accession>
<evidence type="ECO:0000313" key="2">
    <source>
        <dbReference type="EMBL" id="NOL45662.1"/>
    </source>
</evidence>
<gene>
    <name evidence="1" type="ORF">HNR71_004533</name>
    <name evidence="2" type="ORF">HPO96_36010</name>
</gene>
<evidence type="ECO:0000313" key="3">
    <source>
        <dbReference type="Proteomes" id="UP000534306"/>
    </source>
</evidence>
<organism evidence="2 3">
    <name type="scientific">Kribbella sandramycini</name>
    <dbReference type="NCBI Taxonomy" id="60450"/>
    <lineage>
        <taxon>Bacteria</taxon>
        <taxon>Bacillati</taxon>
        <taxon>Actinomycetota</taxon>
        <taxon>Actinomycetes</taxon>
        <taxon>Propionibacteriales</taxon>
        <taxon>Kribbellaceae</taxon>
        <taxon>Kribbella</taxon>
    </lineage>
</organism>